<evidence type="ECO:0000256" key="5">
    <source>
        <dbReference type="ARBA" id="ARBA00048117"/>
    </source>
</evidence>
<gene>
    <name evidence="6" type="primary">tsaD</name>
    <name evidence="8" type="ORF">A3C89_01260</name>
</gene>
<dbReference type="GO" id="GO:0005506">
    <property type="term" value="F:iron ion binding"/>
    <property type="evidence" value="ECO:0007669"/>
    <property type="project" value="UniProtKB-UniRule"/>
</dbReference>
<comment type="cofactor">
    <cofactor evidence="6">
        <name>Fe(2+)</name>
        <dbReference type="ChEBI" id="CHEBI:29033"/>
    </cofactor>
    <text evidence="6">Binds 1 Fe(2+) ion per subunit.</text>
</comment>
<feature type="binding site" evidence="6">
    <location>
        <position position="155"/>
    </location>
    <ligand>
        <name>Fe cation</name>
        <dbReference type="ChEBI" id="CHEBI:24875"/>
    </ligand>
</feature>
<keyword evidence="4 6" id="KW-0012">Acyltransferase</keyword>
<dbReference type="GO" id="GO:0005737">
    <property type="term" value="C:cytoplasm"/>
    <property type="evidence" value="ECO:0007669"/>
    <property type="project" value="UniProtKB-SubCell"/>
</dbReference>
<evidence type="ECO:0000256" key="6">
    <source>
        <dbReference type="HAMAP-Rule" id="MF_01445"/>
    </source>
</evidence>
<dbReference type="GO" id="GO:0002949">
    <property type="term" value="P:tRNA threonylcarbamoyladenosine modification"/>
    <property type="evidence" value="ECO:0007669"/>
    <property type="project" value="UniProtKB-UniRule"/>
</dbReference>
<feature type="binding site" evidence="6">
    <location>
        <position position="159"/>
    </location>
    <ligand>
        <name>Fe cation</name>
        <dbReference type="ChEBI" id="CHEBI:24875"/>
    </ligand>
</feature>
<evidence type="ECO:0000256" key="3">
    <source>
        <dbReference type="ARBA" id="ARBA00022723"/>
    </source>
</evidence>
<feature type="binding site" evidence="6">
    <location>
        <position position="214"/>
    </location>
    <ligand>
        <name>substrate</name>
    </ligand>
</feature>
<dbReference type="STRING" id="1798492.A3C89_01260"/>
<comment type="similarity">
    <text evidence="6">Belongs to the KAE1 / TsaD family.</text>
</comment>
<dbReference type="Gene3D" id="3.30.420.40">
    <property type="match status" value="3"/>
</dbReference>
<feature type="binding site" evidence="6">
    <location>
        <position position="227"/>
    </location>
    <ligand>
        <name>substrate</name>
    </ligand>
</feature>
<dbReference type="GO" id="GO:0061711">
    <property type="term" value="F:tRNA N(6)-L-threonylcarbamoyladenine synthase activity"/>
    <property type="evidence" value="ECO:0007669"/>
    <property type="project" value="UniProtKB-EC"/>
</dbReference>
<dbReference type="PRINTS" id="PR00789">
    <property type="entry name" value="OSIALOPTASE"/>
</dbReference>
<reference evidence="8 9" key="1">
    <citation type="journal article" date="2016" name="Nat. Commun.">
        <title>Thousands of microbial genomes shed light on interconnected biogeochemical processes in an aquifer system.</title>
        <authorList>
            <person name="Anantharaman K."/>
            <person name="Brown C.T."/>
            <person name="Hug L.A."/>
            <person name="Sharon I."/>
            <person name="Castelle C.J."/>
            <person name="Probst A.J."/>
            <person name="Thomas B.C."/>
            <person name="Singh A."/>
            <person name="Wilkins M.J."/>
            <person name="Karaoz U."/>
            <person name="Brodie E.L."/>
            <person name="Williams K.H."/>
            <person name="Hubbard S.S."/>
            <person name="Banfield J.F."/>
        </authorList>
    </citation>
    <scope>NUCLEOTIDE SEQUENCE [LARGE SCALE GENOMIC DNA]</scope>
</reference>
<feature type="binding site" evidence="6">
    <location>
        <begin position="181"/>
        <end position="185"/>
    </location>
    <ligand>
        <name>substrate</name>
    </ligand>
</feature>
<evidence type="ECO:0000313" key="8">
    <source>
        <dbReference type="EMBL" id="OGG59569.1"/>
    </source>
</evidence>
<comment type="subcellular location">
    <subcellularLocation>
        <location evidence="6">Cytoplasm</location>
    </subcellularLocation>
</comment>
<proteinExistence type="inferred from homology"/>
<dbReference type="HAMAP" id="MF_01445">
    <property type="entry name" value="TsaD"/>
    <property type="match status" value="1"/>
</dbReference>
<dbReference type="Proteomes" id="UP000178794">
    <property type="component" value="Unassembled WGS sequence"/>
</dbReference>
<evidence type="ECO:0000313" key="9">
    <source>
        <dbReference type="Proteomes" id="UP000178794"/>
    </source>
</evidence>
<name>A0A1F6DDS6_9BACT</name>
<feature type="domain" description="Gcp-like" evidence="7">
    <location>
        <begin position="115"/>
        <end position="360"/>
    </location>
</feature>
<dbReference type="InterPro" id="IPR000905">
    <property type="entry name" value="Gcp-like_dom"/>
</dbReference>
<keyword evidence="3 6" id="KW-0479">Metal-binding</keyword>
<dbReference type="PROSITE" id="PS01016">
    <property type="entry name" value="GLYCOPROTEASE"/>
    <property type="match status" value="1"/>
</dbReference>
<sequence>MIILSIETSCDETAVALVEAKGDFPNATYRVLGNGLLSQIDIHREFGGVFPAVAKREHAKALVPMLAKALLEAGMLSEKETSVSEEAEKELGVLLEREPTLAELLIEFFKHHERPAIDAIAVTNGPGLAPALWVGVNFARALSLHFHIPVIPVNHMEGHILSSVFEGNHLGAMHFPALALLISGGHTEFVLMKDFAAYEKIGSTLDDAVGEAFDKAARMLGLPYPGGPEISRLAAHARAENLPPLLPSLPRPMLHTPDFNVSFSGLKTAVRTRVLDKVITDDERAIVARDFEDAATEVLIKKATRALMHTNAQTLILGGGVTANSNIRAAFETLITQEFPDVTLHLPDRALSTDNAIMIALSGHARLAQASMNTETLAANGSLSL</sequence>
<dbReference type="NCBIfam" id="TIGR00329">
    <property type="entry name" value="gcp_kae1"/>
    <property type="match status" value="1"/>
</dbReference>
<evidence type="ECO:0000256" key="2">
    <source>
        <dbReference type="ARBA" id="ARBA00022694"/>
    </source>
</evidence>
<keyword evidence="1 6" id="KW-0808">Transferase</keyword>
<dbReference type="PANTHER" id="PTHR11735">
    <property type="entry name" value="TRNA N6-ADENOSINE THREONYLCARBAMOYLTRANSFERASE"/>
    <property type="match status" value="1"/>
</dbReference>
<evidence type="ECO:0000256" key="4">
    <source>
        <dbReference type="ARBA" id="ARBA00023315"/>
    </source>
</evidence>
<keyword evidence="2 6" id="KW-0819">tRNA processing</keyword>
<comment type="caution">
    <text evidence="6">Lacks conserved residue(s) required for the propagation of feature annotation.</text>
</comment>
<dbReference type="SUPFAM" id="SSF53067">
    <property type="entry name" value="Actin-like ATPase domain"/>
    <property type="match status" value="3"/>
</dbReference>
<dbReference type="Pfam" id="PF00814">
    <property type="entry name" value="TsaD"/>
    <property type="match status" value="2"/>
</dbReference>
<feature type="domain" description="Gcp-like" evidence="7">
    <location>
        <begin position="31"/>
        <end position="75"/>
    </location>
</feature>
<protein>
    <recommendedName>
        <fullName evidence="6">tRNA N6-adenosine threonylcarbamoyltransferase</fullName>
        <ecNumber evidence="6">2.3.1.234</ecNumber>
    </recommendedName>
    <alternativeName>
        <fullName evidence="6">N6-L-threonylcarbamoyladenine synthase</fullName>
        <shortName evidence="6">t(6)A synthase</shortName>
    </alternativeName>
    <alternativeName>
        <fullName evidence="6">t(6)A37 threonylcarbamoyladenosine biosynthesis protein TsaD</fullName>
    </alternativeName>
    <alternativeName>
        <fullName evidence="6">tRNA threonylcarbamoyladenosine biosynthesis protein TsaD</fullName>
    </alternativeName>
</protein>
<dbReference type="AlphaFoldDB" id="A0A1F6DDS6"/>
<dbReference type="InterPro" id="IPR043129">
    <property type="entry name" value="ATPase_NBD"/>
</dbReference>
<dbReference type="InterPro" id="IPR017860">
    <property type="entry name" value="Peptidase_M22_CS"/>
</dbReference>
<accession>A0A1F6DDS6</accession>
<feature type="binding site" evidence="6">
    <location>
        <position position="354"/>
    </location>
    <ligand>
        <name>Fe cation</name>
        <dbReference type="ChEBI" id="CHEBI:24875"/>
    </ligand>
</feature>
<evidence type="ECO:0000259" key="7">
    <source>
        <dbReference type="Pfam" id="PF00814"/>
    </source>
</evidence>
<comment type="catalytic activity">
    <reaction evidence="5 6">
        <text>L-threonylcarbamoyladenylate + adenosine(37) in tRNA = N(6)-L-threonylcarbamoyladenosine(37) in tRNA + AMP + H(+)</text>
        <dbReference type="Rhea" id="RHEA:37059"/>
        <dbReference type="Rhea" id="RHEA-COMP:10162"/>
        <dbReference type="Rhea" id="RHEA-COMP:10163"/>
        <dbReference type="ChEBI" id="CHEBI:15378"/>
        <dbReference type="ChEBI" id="CHEBI:73682"/>
        <dbReference type="ChEBI" id="CHEBI:74411"/>
        <dbReference type="ChEBI" id="CHEBI:74418"/>
        <dbReference type="ChEBI" id="CHEBI:456215"/>
        <dbReference type="EC" id="2.3.1.234"/>
    </reaction>
</comment>
<comment type="caution">
    <text evidence="8">The sequence shown here is derived from an EMBL/GenBank/DDBJ whole genome shotgun (WGS) entry which is preliminary data.</text>
</comment>
<comment type="function">
    <text evidence="6">Required for the formation of a threonylcarbamoyl group on adenosine at position 37 (t(6)A37) in tRNAs that read codons beginning with adenine. Is involved in the transfer of the threonylcarbamoyl moiety of threonylcarbamoyl-AMP (TC-AMP) to the N6 group of A37, together with TsaE and TsaB. TsaD likely plays a direct catalytic role in this reaction.</text>
</comment>
<dbReference type="InterPro" id="IPR022450">
    <property type="entry name" value="TsaD"/>
</dbReference>
<dbReference type="EC" id="2.3.1.234" evidence="6"/>
<keyword evidence="6" id="KW-0963">Cytoplasm</keyword>
<dbReference type="InterPro" id="IPR017861">
    <property type="entry name" value="KAE1/TsaD"/>
</dbReference>
<feature type="binding site" evidence="6">
    <location>
        <position position="324"/>
    </location>
    <ligand>
        <name>substrate</name>
    </ligand>
</feature>
<dbReference type="PANTHER" id="PTHR11735:SF6">
    <property type="entry name" value="TRNA N6-ADENOSINE THREONYLCARBAMOYLTRANSFERASE, MITOCHONDRIAL"/>
    <property type="match status" value="1"/>
</dbReference>
<keyword evidence="6" id="KW-0408">Iron</keyword>
<evidence type="ECO:0000256" key="1">
    <source>
        <dbReference type="ARBA" id="ARBA00022679"/>
    </source>
</evidence>
<dbReference type="EMBL" id="MFLF01000014">
    <property type="protein sequence ID" value="OGG59569.1"/>
    <property type="molecule type" value="Genomic_DNA"/>
</dbReference>
<organism evidence="8 9">
    <name type="scientific">Candidatus Kaiserbacteria bacterium RIFCSPHIGHO2_02_FULL_50_50</name>
    <dbReference type="NCBI Taxonomy" id="1798492"/>
    <lineage>
        <taxon>Bacteria</taxon>
        <taxon>Candidatus Kaiseribacteriota</taxon>
    </lineage>
</organism>